<accession>A0A0A9BWL8</accession>
<sequence length="45" mass="5142">MAHDDLFKLGLARHYPAVQEVIQKQEGQAFPFPQQIVAISFVLFL</sequence>
<reference evidence="1" key="1">
    <citation type="submission" date="2014-09" db="EMBL/GenBank/DDBJ databases">
        <authorList>
            <person name="Magalhaes I.L.F."/>
            <person name="Oliveira U."/>
            <person name="Santos F.R."/>
            <person name="Vidigal T.H.D.A."/>
            <person name="Brescovit A.D."/>
            <person name="Santos A.J."/>
        </authorList>
    </citation>
    <scope>NUCLEOTIDE SEQUENCE</scope>
    <source>
        <tissue evidence="1">Shoot tissue taken approximately 20 cm above the soil surface</tissue>
    </source>
</reference>
<organism evidence="1">
    <name type="scientific">Arundo donax</name>
    <name type="common">Giant reed</name>
    <name type="synonym">Donax arundinaceus</name>
    <dbReference type="NCBI Taxonomy" id="35708"/>
    <lineage>
        <taxon>Eukaryota</taxon>
        <taxon>Viridiplantae</taxon>
        <taxon>Streptophyta</taxon>
        <taxon>Embryophyta</taxon>
        <taxon>Tracheophyta</taxon>
        <taxon>Spermatophyta</taxon>
        <taxon>Magnoliopsida</taxon>
        <taxon>Liliopsida</taxon>
        <taxon>Poales</taxon>
        <taxon>Poaceae</taxon>
        <taxon>PACMAD clade</taxon>
        <taxon>Arundinoideae</taxon>
        <taxon>Arundineae</taxon>
        <taxon>Arundo</taxon>
    </lineage>
</organism>
<name>A0A0A9BWL8_ARUDO</name>
<proteinExistence type="predicted"/>
<reference evidence="1" key="2">
    <citation type="journal article" date="2015" name="Data Brief">
        <title>Shoot transcriptome of the giant reed, Arundo donax.</title>
        <authorList>
            <person name="Barrero R.A."/>
            <person name="Guerrero F.D."/>
            <person name="Moolhuijzen P."/>
            <person name="Goolsby J.A."/>
            <person name="Tidwell J."/>
            <person name="Bellgard S.E."/>
            <person name="Bellgard M.I."/>
        </authorList>
    </citation>
    <scope>NUCLEOTIDE SEQUENCE</scope>
    <source>
        <tissue evidence="1">Shoot tissue taken approximately 20 cm above the soil surface</tissue>
    </source>
</reference>
<evidence type="ECO:0000313" key="1">
    <source>
        <dbReference type="EMBL" id="JAD65565.1"/>
    </source>
</evidence>
<dbReference type="AlphaFoldDB" id="A0A0A9BWL8"/>
<protein>
    <submittedName>
        <fullName evidence="1">Uncharacterized protein</fullName>
    </submittedName>
</protein>
<dbReference type="EMBL" id="GBRH01232330">
    <property type="protein sequence ID" value="JAD65565.1"/>
    <property type="molecule type" value="Transcribed_RNA"/>
</dbReference>